<evidence type="ECO:0000313" key="1">
    <source>
        <dbReference type="EMBL" id="MCJ2178562.1"/>
    </source>
</evidence>
<proteinExistence type="predicted"/>
<protein>
    <submittedName>
        <fullName evidence="1">Transposase</fullName>
    </submittedName>
</protein>
<organism evidence="1 2">
    <name type="scientific">Novosphingobium album</name>
    <name type="common">ex Hu et al. 2023</name>
    <dbReference type="NCBI Taxonomy" id="2930093"/>
    <lineage>
        <taxon>Bacteria</taxon>
        <taxon>Pseudomonadati</taxon>
        <taxon>Pseudomonadota</taxon>
        <taxon>Alphaproteobacteria</taxon>
        <taxon>Sphingomonadales</taxon>
        <taxon>Sphingomonadaceae</taxon>
        <taxon>Novosphingobium</taxon>
    </lineage>
</organism>
<evidence type="ECO:0000313" key="2">
    <source>
        <dbReference type="Proteomes" id="UP001162880"/>
    </source>
</evidence>
<dbReference type="RefSeq" id="WP_243992715.1">
    <property type="nucleotide sequence ID" value="NZ_JALHLE010000009.1"/>
</dbReference>
<accession>A0ABT0B0H9</accession>
<keyword evidence="2" id="KW-1185">Reference proteome</keyword>
<name>A0ABT0B0H9_9SPHN</name>
<dbReference type="Proteomes" id="UP001162880">
    <property type="component" value="Unassembled WGS sequence"/>
</dbReference>
<gene>
    <name evidence="1" type="ORF">MTR64_08305</name>
</gene>
<reference evidence="1" key="1">
    <citation type="submission" date="2022-03" db="EMBL/GenBank/DDBJ databases">
        <title>Identification of a novel bacterium isolated from mangrove sediments.</title>
        <authorList>
            <person name="Pan X."/>
        </authorList>
    </citation>
    <scope>NUCLEOTIDE SEQUENCE</scope>
    <source>
        <strain evidence="1">B2580</strain>
    </source>
</reference>
<sequence length="304" mass="33241">MATTIEVRDPTPASLDECIAELNAWGFDPAEDTSLSHAANWLKRLGNNPDFLGDALIAMLTRSGPARADMPLPQGSGTNRVLLARPQRGNFILAADLWPSSADHVLRASAPAALGYGIVHNHNVDFLTLGYFGPGYEVDDYTCDPDTLSGWKGERVLLRPCHRYRLEPGRMVHYRRIRDVRSLQPPASLSVSLTLSHVHGAQSWDSHCIFEPVKGSKAGFCVTKVLGHGPSETFLRLAVALGGDEAADLAYRFGREHPSDRMRLTAWRALAGAAPDDHARDTVWREAEMSGSLAVAEVAKRQRA</sequence>
<comment type="caution">
    <text evidence="1">The sequence shown here is derived from an EMBL/GenBank/DDBJ whole genome shotgun (WGS) entry which is preliminary data.</text>
</comment>
<dbReference type="EMBL" id="JALHLE010000009">
    <property type="protein sequence ID" value="MCJ2178562.1"/>
    <property type="molecule type" value="Genomic_DNA"/>
</dbReference>